<evidence type="ECO:0000259" key="1">
    <source>
        <dbReference type="PROSITE" id="PS51186"/>
    </source>
</evidence>
<dbReference type="RefSeq" id="WP_191987260.1">
    <property type="nucleotide sequence ID" value="NZ_JBHTOH010000034.1"/>
</dbReference>
<keyword evidence="3" id="KW-1185">Reference proteome</keyword>
<dbReference type="Proteomes" id="UP001597191">
    <property type="component" value="Unassembled WGS sequence"/>
</dbReference>
<dbReference type="PROSITE" id="PS51186">
    <property type="entry name" value="GNAT"/>
    <property type="match status" value="1"/>
</dbReference>
<name>A0ABW4BLJ1_9LACO</name>
<gene>
    <name evidence="2" type="ORF">ACFQ4R_05640</name>
</gene>
<dbReference type="InterPro" id="IPR016181">
    <property type="entry name" value="Acyl_CoA_acyltransferase"/>
</dbReference>
<protein>
    <submittedName>
        <fullName evidence="2">GNAT family N-acetyltransferase</fullName>
    </submittedName>
</protein>
<dbReference type="Gene3D" id="3.40.630.30">
    <property type="match status" value="1"/>
</dbReference>
<reference evidence="3" key="1">
    <citation type="journal article" date="2019" name="Int. J. Syst. Evol. Microbiol.">
        <title>The Global Catalogue of Microorganisms (GCM) 10K type strain sequencing project: providing services to taxonomists for standard genome sequencing and annotation.</title>
        <authorList>
            <consortium name="The Broad Institute Genomics Platform"/>
            <consortium name="The Broad Institute Genome Sequencing Center for Infectious Disease"/>
            <person name="Wu L."/>
            <person name="Ma J."/>
        </authorList>
    </citation>
    <scope>NUCLEOTIDE SEQUENCE [LARGE SCALE GENOMIC DNA]</scope>
    <source>
        <strain evidence="3">CCM 8937</strain>
    </source>
</reference>
<dbReference type="InterPro" id="IPR000182">
    <property type="entry name" value="GNAT_dom"/>
</dbReference>
<organism evidence="2 3">
    <name type="scientific">Lapidilactobacillus gannanensis</name>
    <dbReference type="NCBI Taxonomy" id="2486002"/>
    <lineage>
        <taxon>Bacteria</taxon>
        <taxon>Bacillati</taxon>
        <taxon>Bacillota</taxon>
        <taxon>Bacilli</taxon>
        <taxon>Lactobacillales</taxon>
        <taxon>Lactobacillaceae</taxon>
        <taxon>Lapidilactobacillus</taxon>
    </lineage>
</organism>
<dbReference type="EMBL" id="JBHTOH010000034">
    <property type="protein sequence ID" value="MFD1411091.1"/>
    <property type="molecule type" value="Genomic_DNA"/>
</dbReference>
<proteinExistence type="predicted"/>
<comment type="caution">
    <text evidence="2">The sequence shown here is derived from an EMBL/GenBank/DDBJ whole genome shotgun (WGS) entry which is preliminary data.</text>
</comment>
<sequence length="148" mass="16989">MDLTIKHASGAMTQLYQDSLQIRKTVFVEEQQVAVALEIDQFENVATNYVGYLDKMPVVTCRTIVEADGGWHIQRVATLREYRHHDYAKTLLTSVITAAQKARVPYLILGAQLTAVPFYQKLKFQATTRPIFLDANIRHQEMRLELNH</sequence>
<evidence type="ECO:0000313" key="2">
    <source>
        <dbReference type="EMBL" id="MFD1411091.1"/>
    </source>
</evidence>
<accession>A0ABW4BLJ1</accession>
<dbReference type="Pfam" id="PF13673">
    <property type="entry name" value="Acetyltransf_10"/>
    <property type="match status" value="1"/>
</dbReference>
<dbReference type="SUPFAM" id="SSF55729">
    <property type="entry name" value="Acyl-CoA N-acyltransferases (Nat)"/>
    <property type="match status" value="1"/>
</dbReference>
<evidence type="ECO:0000313" key="3">
    <source>
        <dbReference type="Proteomes" id="UP001597191"/>
    </source>
</evidence>
<dbReference type="CDD" id="cd04301">
    <property type="entry name" value="NAT_SF"/>
    <property type="match status" value="1"/>
</dbReference>
<feature type="domain" description="N-acetyltransferase" evidence="1">
    <location>
        <begin position="3"/>
        <end position="147"/>
    </location>
</feature>